<evidence type="ECO:0000313" key="1">
    <source>
        <dbReference type="EMBL" id="PXX01661.1"/>
    </source>
</evidence>
<dbReference type="EMBL" id="QJJU01000027">
    <property type="protein sequence ID" value="PXX01661.1"/>
    <property type="molecule type" value="Genomic_DNA"/>
</dbReference>
<accession>A0A318HD95</accession>
<organism evidence="1 2">
    <name type="scientific">Mycolicibacterium moriokaense</name>
    <dbReference type="NCBI Taxonomy" id="39691"/>
    <lineage>
        <taxon>Bacteria</taxon>
        <taxon>Bacillati</taxon>
        <taxon>Actinomycetota</taxon>
        <taxon>Actinomycetes</taxon>
        <taxon>Mycobacteriales</taxon>
        <taxon>Mycobacteriaceae</taxon>
        <taxon>Mycolicibacterium</taxon>
    </lineage>
</organism>
<keyword evidence="2" id="KW-1185">Reference proteome</keyword>
<sequence>MESGKRRCATAVHTAGHELQIKPAKLLPASD</sequence>
<reference evidence="1 2" key="2">
    <citation type="submission" date="2018-06" db="EMBL/GenBank/DDBJ databases">
        <title>Sequencing of bacterial isolates from soil warming experiment in Harvard Forest, Massachusetts, USA.</title>
        <authorList>
            <person name="Deangelis K.PhD."/>
        </authorList>
    </citation>
    <scope>NUCLEOTIDE SEQUENCE [LARGE SCALE GENOMIC DNA]</scope>
    <source>
        <strain evidence="1 2">GAS496</strain>
    </source>
</reference>
<dbReference type="Proteomes" id="UP000247781">
    <property type="component" value="Unassembled WGS sequence"/>
</dbReference>
<evidence type="ECO:0000313" key="2">
    <source>
        <dbReference type="Proteomes" id="UP000247781"/>
    </source>
</evidence>
<proteinExistence type="predicted"/>
<name>A0A318HD95_9MYCO</name>
<reference evidence="2" key="1">
    <citation type="submission" date="2018-05" db="EMBL/GenBank/DDBJ databases">
        <authorList>
            <person name="Deangelis K."/>
            <person name="Huntemann M."/>
            <person name="Clum A."/>
            <person name="Pillay M."/>
            <person name="Palaniappan K."/>
            <person name="Varghese N."/>
            <person name="Mikhailova N."/>
            <person name="Stamatis D."/>
            <person name="Reddy T."/>
            <person name="Daum C."/>
            <person name="Shapiro N."/>
            <person name="Ivanova N."/>
            <person name="Kyrpides N."/>
            <person name="Woyke T."/>
        </authorList>
    </citation>
    <scope>NUCLEOTIDE SEQUENCE [LARGE SCALE GENOMIC DNA]</scope>
    <source>
        <strain evidence="2">GAS496</strain>
    </source>
</reference>
<protein>
    <submittedName>
        <fullName evidence="1">Uncharacterized protein</fullName>
    </submittedName>
</protein>
<comment type="caution">
    <text evidence="1">The sequence shown here is derived from an EMBL/GenBank/DDBJ whole genome shotgun (WGS) entry which is preliminary data.</text>
</comment>
<gene>
    <name evidence="1" type="ORF">C8E89_12755</name>
</gene>
<dbReference type="AlphaFoldDB" id="A0A318HD95"/>